<accession>A0AAV7SIB2</accession>
<proteinExistence type="predicted"/>
<name>A0AAV7SIB2_PLEWA</name>
<organism evidence="1 2">
    <name type="scientific">Pleurodeles waltl</name>
    <name type="common">Iberian ribbed newt</name>
    <dbReference type="NCBI Taxonomy" id="8319"/>
    <lineage>
        <taxon>Eukaryota</taxon>
        <taxon>Metazoa</taxon>
        <taxon>Chordata</taxon>
        <taxon>Craniata</taxon>
        <taxon>Vertebrata</taxon>
        <taxon>Euteleostomi</taxon>
        <taxon>Amphibia</taxon>
        <taxon>Batrachia</taxon>
        <taxon>Caudata</taxon>
        <taxon>Salamandroidea</taxon>
        <taxon>Salamandridae</taxon>
        <taxon>Pleurodelinae</taxon>
        <taxon>Pleurodeles</taxon>
    </lineage>
</organism>
<dbReference type="Proteomes" id="UP001066276">
    <property type="component" value="Chromosome 4_2"/>
</dbReference>
<dbReference type="EMBL" id="JANPWB010000008">
    <property type="protein sequence ID" value="KAJ1163825.1"/>
    <property type="molecule type" value="Genomic_DNA"/>
</dbReference>
<evidence type="ECO:0000313" key="2">
    <source>
        <dbReference type="Proteomes" id="UP001066276"/>
    </source>
</evidence>
<dbReference type="AlphaFoldDB" id="A0AAV7SIB2"/>
<sequence>MVACYVPWNDNAGEECGIRFGVTVGAMYDRYSHAMFACYAPWNDNAGEECGIRFGVTVGAVGEVEVGGLEEEAVYHREHK</sequence>
<protein>
    <submittedName>
        <fullName evidence="1">Uncharacterized protein</fullName>
    </submittedName>
</protein>
<reference evidence="1" key="1">
    <citation type="journal article" date="2022" name="bioRxiv">
        <title>Sequencing and chromosome-scale assembly of the giantPleurodeles waltlgenome.</title>
        <authorList>
            <person name="Brown T."/>
            <person name="Elewa A."/>
            <person name="Iarovenko S."/>
            <person name="Subramanian E."/>
            <person name="Araus A.J."/>
            <person name="Petzold A."/>
            <person name="Susuki M."/>
            <person name="Suzuki K.-i.T."/>
            <person name="Hayashi T."/>
            <person name="Toyoda A."/>
            <person name="Oliveira C."/>
            <person name="Osipova E."/>
            <person name="Leigh N.D."/>
            <person name="Simon A."/>
            <person name="Yun M.H."/>
        </authorList>
    </citation>
    <scope>NUCLEOTIDE SEQUENCE</scope>
    <source>
        <strain evidence="1">20211129_DDA</strain>
        <tissue evidence="1">Liver</tissue>
    </source>
</reference>
<keyword evidence="2" id="KW-1185">Reference proteome</keyword>
<evidence type="ECO:0000313" key="1">
    <source>
        <dbReference type="EMBL" id="KAJ1163825.1"/>
    </source>
</evidence>
<gene>
    <name evidence="1" type="ORF">NDU88_004277</name>
</gene>
<comment type="caution">
    <text evidence="1">The sequence shown here is derived from an EMBL/GenBank/DDBJ whole genome shotgun (WGS) entry which is preliminary data.</text>
</comment>